<keyword evidence="4" id="KW-0695">RNA-directed DNA polymerase</keyword>
<sequence length="1300" mass="152069">KKQEGNPSTNLKEDSHKNRMPPLTTKITGSNNYFSLISLNINGLNSPIKRHRLTNWLHKQDPTFCCLQETHLREKDRHYLRMKGWKTIFQANGMKKQAGVAILISDKIDFQPKVIKKDKEGHFILIKGKILQEELSILNIYAPNKRAATFTKETLVKLKAHIAPHTIIVGDFNTPLSPMDRSWKQKLNRDTLKLTEVMKQMDLTDIYRTFFPKTKGYTFFSAPHGTFSKIDHIIGHKSGLNRFKNIEIVPCILSDHHALRLIFNNKINNRKPTFTWKLNNTLLNDTLVKEGIKKEIKDFLEFNENEATTYPNLWDTMKAFLRGKLIAMSAFKKKRERAHTSSLTTHLKALEKKEANSPKRSRRQEIIKLRGEINQVETRRTIQRINQTRSWFFEKINKIDKPLARLTKGHRDKILINKIRNEKGDITTDPEEIQNTIRSFYKRLYSTKLENLDEMDKFLDRYQVPKLNQDQVDLLNSPISPKEIEAVINSLPAKKSPGPDGFSAEFYQTFKEDLTPVLHKLFHKIEVEGILPNSFYEATITLIPKPQKDPTKIENFRPISLMNIDAKILNKILANRIQEHIKAIIHPDQVGFIPGMQGWFNIRKSINVIHYINKLKDKNHMIISLDAEKAFDKIQHPFMIKVLERSGIQGQYLNMIKAIYSKPVANIKVNGEKLEAIPLKSGTRQGCPLSPYLFNIVLEVLARAIRQQKEIKGIQIGKEEVKISLFADDMIVYISDPKNSNRELLNLINSFGEVAGYKINSNKSMAFLYTKNKQAEKEIRETTPFSIATNNIKYLGVTLTKEVKDLYDKNFKSLKKEIKEDLRRWKDLPCSWIGRTNIVKMAILPKAIYRFNAIPIKIPTQFFNELEGAICKFIWNNKKPRIAKTLLKDKRTSGGITMPDLKLYYRAIVIKTAWYWYRDRQVDQWNRIEDPEMNPHTYGHLIFDKGAKTIQWKKDSIFNNWCWHNWLLSCRRMRIDPYLSPCTKVKSKWIKELHIKPETLKLIEEKVGKSLEDMGTGEKFLNRTAMACAVRSRIDKWDLMKLQSFCKAKDTVYKTKRPPTDWERIFTYPKSDRGLISNIYKELKKVDLRKSNNPLKKWGSELNKEFSPEEYRMAEKHLKKCSTSLIIREMQIKTTLRFHLTPVRMAKIKNSGDSRCWRGCGERGTLLHCWWNCRLVQPLWKSVWRFLRKLDIVLPEDPAIPLLGIYPEEAPTGKKDTCSTMFIAALFIIARNWKEPRCPSTEEWIQKMWYIYTMEYYSAIKKNEFMKFLAKWMDLESIILSEVTQSQRNSHNMYSLISGY</sequence>
<feature type="compositionally biased region" description="Polar residues" evidence="2">
    <location>
        <begin position="1"/>
        <end position="10"/>
    </location>
</feature>
<reference evidence="4" key="1">
    <citation type="journal article" date="1996" name="Hum. Mol. Genet.">
        <title>Dysfunction of the Orleans reeler gene arising from exon skipping due to transposition of a full-length copy of an active L1 sequence into the skipped exon.</title>
        <authorList>
            <person name="Takahara T."/>
            <person name="Ohsumi T."/>
            <person name="Kuromitsu J."/>
            <person name="Shibata K."/>
            <person name="Sasaki N."/>
            <person name="Okazaki Y."/>
            <person name="Shibata H."/>
            <person name="Sato S."/>
            <person name="Yoshiki A."/>
            <person name="Kusakabe M."/>
            <person name="Muramatsu M."/>
            <person name="Ueki M."/>
            <person name="Okuda K."/>
            <person name="Hayashizaki Y."/>
        </authorList>
    </citation>
    <scope>NUCLEOTIDE SEQUENCE</scope>
    <source>
        <strain evidence="4">Orleans reeler</strain>
        <tissue evidence="4">Liver</tissue>
    </source>
</reference>
<dbReference type="SUPFAM" id="SSF56672">
    <property type="entry name" value="DNA/RNA polymerases"/>
    <property type="match status" value="1"/>
</dbReference>
<dbReference type="InterPro" id="IPR043502">
    <property type="entry name" value="DNA/RNA_pol_sf"/>
</dbReference>
<feature type="domain" description="Reverse transcriptase" evidence="3">
    <location>
        <begin position="524"/>
        <end position="799"/>
    </location>
</feature>
<evidence type="ECO:0000313" key="4">
    <source>
        <dbReference type="EMBL" id="BAA20419.1"/>
    </source>
</evidence>
<dbReference type="InterPro" id="IPR005135">
    <property type="entry name" value="Endo/exonuclease/phosphatase"/>
</dbReference>
<evidence type="ECO:0000256" key="2">
    <source>
        <dbReference type="SAM" id="MobiDB-lite"/>
    </source>
</evidence>
<evidence type="ECO:0000259" key="3">
    <source>
        <dbReference type="PROSITE" id="PS50878"/>
    </source>
</evidence>
<dbReference type="Gene3D" id="3.60.10.10">
    <property type="entry name" value="Endonuclease/exonuclease/phosphatase"/>
    <property type="match status" value="1"/>
</dbReference>
<feature type="non-terminal residue" evidence="4">
    <location>
        <position position="1"/>
    </location>
</feature>
<dbReference type="GO" id="GO:0003964">
    <property type="term" value="F:RNA-directed DNA polymerase activity"/>
    <property type="evidence" value="ECO:0007669"/>
    <property type="project" value="UniProtKB-KW"/>
</dbReference>
<accession>O08906</accession>
<name>O08906_MOUSE</name>
<organism evidence="4">
    <name type="scientific">Mus musculus</name>
    <name type="common">Mouse</name>
    <dbReference type="NCBI Taxonomy" id="10090"/>
    <lineage>
        <taxon>Eukaryota</taxon>
        <taxon>Metazoa</taxon>
        <taxon>Chordata</taxon>
        <taxon>Craniata</taxon>
        <taxon>Vertebrata</taxon>
        <taxon>Euteleostomi</taxon>
        <taxon>Mammalia</taxon>
        <taxon>Eutheria</taxon>
        <taxon>Euarchontoglires</taxon>
        <taxon>Glires</taxon>
        <taxon>Rodentia</taxon>
        <taxon>Myomorpha</taxon>
        <taxon>Muroidea</taxon>
        <taxon>Muridae</taxon>
        <taxon>Murinae</taxon>
        <taxon>Mus</taxon>
        <taxon>Mus</taxon>
    </lineage>
</organism>
<proteinExistence type="predicted"/>
<dbReference type="PANTHER" id="PTHR19446">
    <property type="entry name" value="REVERSE TRANSCRIPTASES"/>
    <property type="match status" value="1"/>
</dbReference>
<dbReference type="CDD" id="cd09076">
    <property type="entry name" value="L1-EN"/>
    <property type="match status" value="1"/>
</dbReference>
<reference evidence="4" key="2">
    <citation type="submission" date="1996-04" db="EMBL/GenBank/DDBJ databases">
        <title>Mouse L1 repetitive element, complete sequence.</title>
        <authorList>
            <person name="Hayashizaki Y."/>
        </authorList>
    </citation>
    <scope>NUCLEOTIDE SEQUENCE</scope>
    <source>
        <strain evidence="4">Orleans reeler</strain>
        <tissue evidence="4">Liver</tissue>
    </source>
</reference>
<dbReference type="PROSITE" id="PS50878">
    <property type="entry name" value="RT_POL"/>
    <property type="match status" value="1"/>
</dbReference>
<dbReference type="InterPro" id="IPR036691">
    <property type="entry name" value="Endo/exonu/phosph_ase_sf"/>
</dbReference>
<feature type="region of interest" description="Disordered" evidence="2">
    <location>
        <begin position="1"/>
        <end position="24"/>
    </location>
</feature>
<dbReference type="EC" id="2.7.7.49" evidence="1"/>
<protein>
    <recommendedName>
        <fullName evidence="1">RNA-directed DNA polymerase</fullName>
        <ecNumber evidence="1">2.7.7.49</ecNumber>
    </recommendedName>
</protein>
<keyword evidence="4" id="KW-0548">Nucleotidyltransferase</keyword>
<dbReference type="SUPFAM" id="SSF56219">
    <property type="entry name" value="DNase I-like"/>
    <property type="match status" value="1"/>
</dbReference>
<evidence type="ECO:0000256" key="1">
    <source>
        <dbReference type="ARBA" id="ARBA00012493"/>
    </source>
</evidence>
<dbReference type="Pfam" id="PF03372">
    <property type="entry name" value="Exo_endo_phos"/>
    <property type="match status" value="1"/>
</dbReference>
<keyword evidence="4" id="KW-0808">Transferase</keyword>
<dbReference type="EMBL" id="D84391">
    <property type="protein sequence ID" value="BAA20419.1"/>
    <property type="molecule type" value="Genomic_DNA"/>
</dbReference>
<dbReference type="InterPro" id="IPR000477">
    <property type="entry name" value="RT_dom"/>
</dbReference>
<dbReference type="Pfam" id="PF00078">
    <property type="entry name" value="RVT_1"/>
    <property type="match status" value="1"/>
</dbReference>
<dbReference type="CDD" id="cd01650">
    <property type="entry name" value="RT_nLTR_like"/>
    <property type="match status" value="1"/>
</dbReference>